<name>A0A150R3H3_SORCE</name>
<dbReference type="AlphaFoldDB" id="A0A150R3H3"/>
<evidence type="ECO:0000313" key="2">
    <source>
        <dbReference type="EMBL" id="KYF74782.1"/>
    </source>
</evidence>
<dbReference type="EMBL" id="JEMB01003216">
    <property type="protein sequence ID" value="KYF74782.1"/>
    <property type="molecule type" value="Genomic_DNA"/>
</dbReference>
<evidence type="ECO:0000313" key="3">
    <source>
        <dbReference type="Proteomes" id="UP000075635"/>
    </source>
</evidence>
<comment type="caution">
    <text evidence="2">The sequence shown here is derived from an EMBL/GenBank/DDBJ whole genome shotgun (WGS) entry which is preliminary data.</text>
</comment>
<dbReference type="Proteomes" id="UP000075635">
    <property type="component" value="Unassembled WGS sequence"/>
</dbReference>
<proteinExistence type="predicted"/>
<sequence length="79" mass="8537">MEEHLRGRERQIHADGFSCREQIQQTTDRKALHLAEVVRMATLHGPEGPAGDYPERAYLPGPEDVYGAAPPGGAAAQSA</sequence>
<organism evidence="2 3">
    <name type="scientific">Sorangium cellulosum</name>
    <name type="common">Polyangium cellulosum</name>
    <dbReference type="NCBI Taxonomy" id="56"/>
    <lineage>
        <taxon>Bacteria</taxon>
        <taxon>Pseudomonadati</taxon>
        <taxon>Myxococcota</taxon>
        <taxon>Polyangia</taxon>
        <taxon>Polyangiales</taxon>
        <taxon>Polyangiaceae</taxon>
        <taxon>Sorangium</taxon>
    </lineage>
</organism>
<protein>
    <submittedName>
        <fullName evidence="2">Uncharacterized protein</fullName>
    </submittedName>
</protein>
<gene>
    <name evidence="2" type="ORF">BE17_37830</name>
</gene>
<accession>A0A150R3H3</accession>
<evidence type="ECO:0000256" key="1">
    <source>
        <dbReference type="SAM" id="MobiDB-lite"/>
    </source>
</evidence>
<reference evidence="2 3" key="1">
    <citation type="submission" date="2014-02" db="EMBL/GenBank/DDBJ databases">
        <title>The small core and large imbalanced accessory genome model reveals a collaborative survival strategy of Sorangium cellulosum strains in nature.</title>
        <authorList>
            <person name="Han K."/>
            <person name="Peng R."/>
            <person name="Blom J."/>
            <person name="Li Y.-Z."/>
        </authorList>
    </citation>
    <scope>NUCLEOTIDE SEQUENCE [LARGE SCALE GENOMIC DNA]</scope>
    <source>
        <strain evidence="2 3">So0011-07</strain>
    </source>
</reference>
<feature type="compositionally biased region" description="Low complexity" evidence="1">
    <location>
        <begin position="67"/>
        <end position="79"/>
    </location>
</feature>
<feature type="region of interest" description="Disordered" evidence="1">
    <location>
        <begin position="44"/>
        <end position="79"/>
    </location>
</feature>